<dbReference type="Proteomes" id="UP000189738">
    <property type="component" value="Chromosome"/>
</dbReference>
<dbReference type="EMBL" id="CP014339">
    <property type="protein sequence ID" value="AQX50642.1"/>
    <property type="molecule type" value="Genomic_DNA"/>
</dbReference>
<proteinExistence type="predicted"/>
<reference evidence="2" key="2">
    <citation type="submission" date="2016-06" db="EMBL/GenBank/DDBJ databases">
        <authorList>
            <person name="Nicholson A.C."/>
        </authorList>
    </citation>
    <scope>NUCLEOTIDE SEQUENCE [LARGE SCALE GENOMIC DNA]</scope>
    <source>
        <strain evidence="2">E6809</strain>
    </source>
</reference>
<dbReference type="EMBL" id="MAHS01000009">
    <property type="protein sequence ID" value="OPB49206.1"/>
    <property type="molecule type" value="Genomic_DNA"/>
</dbReference>
<dbReference type="RefSeq" id="WP_078720138.1">
    <property type="nucleotide sequence ID" value="NZ_CP014339.1"/>
</dbReference>
<evidence type="ECO:0000313" key="1">
    <source>
        <dbReference type="EMBL" id="AQX50642.1"/>
    </source>
</evidence>
<sequence length="108" mass="12817">MNTKKVLKKLEEIGGFENVTLEGKKKIIATYTGIMNSIDDQKLKEITKKFPSERYDYEINVQEGKLILEIKDSKRYLRSQALNNTMRSGRVFFDPTDFMYRDPWKPRF</sequence>
<evidence type="ECO:0000313" key="3">
    <source>
        <dbReference type="Proteomes" id="UP000189738"/>
    </source>
</evidence>
<evidence type="ECO:0000313" key="2">
    <source>
        <dbReference type="EMBL" id="OPB49206.1"/>
    </source>
</evidence>
<accession>A0A494J540</accession>
<dbReference type="AlphaFoldDB" id="A0A494J540"/>
<organism evidence="2">
    <name type="scientific">Elizabethkingia anophelis</name>
    <dbReference type="NCBI Taxonomy" id="1117645"/>
    <lineage>
        <taxon>Bacteria</taxon>
        <taxon>Pseudomonadati</taxon>
        <taxon>Bacteroidota</taxon>
        <taxon>Flavobacteriia</taxon>
        <taxon>Flavobacteriales</taxon>
        <taxon>Weeksellaceae</taxon>
        <taxon>Elizabethkingia</taxon>
    </lineage>
</organism>
<gene>
    <name evidence="1" type="ORF">AYC66_08125</name>
    <name evidence="2" type="ORF">BAY09_00260</name>
</gene>
<reference evidence="1 3" key="1">
    <citation type="submission" date="2016-02" db="EMBL/GenBank/DDBJ databases">
        <authorList>
            <person name="Nicholson A.C."/>
            <person name="Humrighouse B.W."/>
            <person name="Loparev V."/>
            <person name="Emery B."/>
            <person name="Graziano J."/>
            <person name="McQuiston J.R."/>
        </authorList>
    </citation>
    <scope>NUCLEOTIDE SEQUENCE [LARGE SCALE GENOMIC DNA]</scope>
    <source>
        <strain evidence="1 3">E6809</strain>
    </source>
</reference>
<name>A0A494J540_9FLAO</name>
<protein>
    <submittedName>
        <fullName evidence="2">Uncharacterized protein</fullName>
    </submittedName>
</protein>